<gene>
    <name evidence="1" type="ORF">EHE19_001825</name>
</gene>
<keyword evidence="2" id="KW-1185">Reference proteome</keyword>
<dbReference type="KEGG" id="rher:EHE19_001825"/>
<dbReference type="EMBL" id="CP061336">
    <property type="protein sequence ID" value="QNU67304.1"/>
    <property type="molecule type" value="Genomic_DNA"/>
</dbReference>
<evidence type="ECO:0000313" key="1">
    <source>
        <dbReference type="EMBL" id="QNU67304.1"/>
    </source>
</evidence>
<dbReference type="AlphaFoldDB" id="A0A4U7J4T9"/>
<accession>A0A4U7J4T9</accession>
<protein>
    <submittedName>
        <fullName evidence="1">Uncharacterized protein</fullName>
    </submittedName>
</protein>
<name>A0A4U7J4T9_9FIRM</name>
<evidence type="ECO:0000313" key="2">
    <source>
        <dbReference type="Proteomes" id="UP000306409"/>
    </source>
</evidence>
<sequence length="132" mass="15174">MHSIVENNSVKVFSAIDFLSTFFSILKTKNINVVSSSKLFSVVGKYRERFIDLFIDIDIIDNCGTVCSHDLEEGISMLQILGAISKANPRYERIILKMHKESANEMIQDCPEEYRAEIEEFTEVFIKEINCK</sequence>
<dbReference type="OrthoDB" id="9926611at2"/>
<reference evidence="1 2" key="1">
    <citation type="submission" date="2020-09" db="EMBL/GenBank/DDBJ databases">
        <title>Characterization and genome sequencing of Ruminiclostridium sp. nov. MA18.</title>
        <authorList>
            <person name="Rettenmaier R."/>
            <person name="Kowollik M.-L."/>
            <person name="Liebl W."/>
            <person name="Zverlov V."/>
        </authorList>
    </citation>
    <scope>NUCLEOTIDE SEQUENCE [LARGE SCALE GENOMIC DNA]</scope>
    <source>
        <strain evidence="1 2">MA18</strain>
    </source>
</reference>
<proteinExistence type="predicted"/>
<dbReference type="RefSeq" id="WP_137699274.1">
    <property type="nucleotide sequence ID" value="NZ_CP061336.1"/>
</dbReference>
<organism evidence="1 2">
    <name type="scientific">Ruminiclostridium herbifermentans</name>
    <dbReference type="NCBI Taxonomy" id="2488810"/>
    <lineage>
        <taxon>Bacteria</taxon>
        <taxon>Bacillati</taxon>
        <taxon>Bacillota</taxon>
        <taxon>Clostridia</taxon>
        <taxon>Eubacteriales</taxon>
        <taxon>Oscillospiraceae</taxon>
        <taxon>Ruminiclostridium</taxon>
    </lineage>
</organism>
<dbReference type="Proteomes" id="UP000306409">
    <property type="component" value="Chromosome"/>
</dbReference>